<keyword evidence="4" id="KW-0143">Chaperone</keyword>
<sequence length="210" mass="22696">MTWAGCGEPHAIFSGGVRYVPPAAARQVDREAFERLTEQGLTVGKALDPDFEDVLHVLDRPHTEYFAHIRSGDTQYGVLVAIRGRSAVLARHRDRTVHLRSLGDRDYPTVLAGQLPRYRPAPVETFSLPKGDLDGLARLLDNPRGMGFLHVARRAGGGERVEAPAPVGYLDSDTGRLGFTHAEGGGHLTVFAGEPGQLAARLTAVRATLS</sequence>
<evidence type="ECO:0000256" key="1">
    <source>
        <dbReference type="ARBA" id="ARBA00004496"/>
    </source>
</evidence>
<evidence type="ECO:0000256" key="4">
    <source>
        <dbReference type="ARBA" id="ARBA00023186"/>
    </source>
</evidence>
<evidence type="ECO:0000256" key="3">
    <source>
        <dbReference type="ARBA" id="ARBA00022490"/>
    </source>
</evidence>
<comment type="caution">
    <text evidence="5">The sequence shown here is derived from an EMBL/GenBank/DDBJ whole genome shotgun (WGS) entry which is preliminary data.</text>
</comment>
<protein>
    <recommendedName>
        <fullName evidence="7">ESX secretion-associated protein EspG</fullName>
    </recommendedName>
</protein>
<comment type="subcellular location">
    <subcellularLocation>
        <location evidence="1">Cytoplasm</location>
    </subcellularLocation>
</comment>
<evidence type="ECO:0000313" key="5">
    <source>
        <dbReference type="EMBL" id="PXY38154.1"/>
    </source>
</evidence>
<name>A0A318LTT3_9PSEU</name>
<keyword evidence="3" id="KW-0963">Cytoplasm</keyword>
<evidence type="ECO:0000313" key="6">
    <source>
        <dbReference type="Proteomes" id="UP000247892"/>
    </source>
</evidence>
<proteinExistence type="inferred from homology"/>
<dbReference type="Proteomes" id="UP000247892">
    <property type="component" value="Unassembled WGS sequence"/>
</dbReference>
<dbReference type="InterPro" id="IPR025734">
    <property type="entry name" value="EspG"/>
</dbReference>
<comment type="similarity">
    <text evidence="2">Belongs to the EspG family.</text>
</comment>
<reference evidence="5 6" key="1">
    <citation type="submission" date="2016-07" db="EMBL/GenBank/DDBJ databases">
        <title>Draft genome sequence of Prauserella sp. YIM 121212, isolated from alkaline soil.</title>
        <authorList>
            <person name="Ruckert C."/>
            <person name="Albersmeier A."/>
            <person name="Jiang C.-L."/>
            <person name="Jiang Y."/>
            <person name="Kalinowski J."/>
            <person name="Schneider O."/>
            <person name="Winkler A."/>
            <person name="Zotchev S.B."/>
        </authorList>
    </citation>
    <scope>NUCLEOTIDE SEQUENCE [LARGE SCALE GENOMIC DNA]</scope>
    <source>
        <strain evidence="5 6">YIM 121212</strain>
    </source>
</reference>
<organism evidence="5 6">
    <name type="scientific">Prauserella flavalba</name>
    <dbReference type="NCBI Taxonomy" id="1477506"/>
    <lineage>
        <taxon>Bacteria</taxon>
        <taxon>Bacillati</taxon>
        <taxon>Actinomycetota</taxon>
        <taxon>Actinomycetes</taxon>
        <taxon>Pseudonocardiales</taxon>
        <taxon>Pseudonocardiaceae</taxon>
        <taxon>Prauserella</taxon>
    </lineage>
</organism>
<gene>
    <name evidence="5" type="ORF">BA062_04190</name>
</gene>
<accession>A0A318LTT3</accession>
<evidence type="ECO:0008006" key="7">
    <source>
        <dbReference type="Google" id="ProtNLM"/>
    </source>
</evidence>
<keyword evidence="6" id="KW-1185">Reference proteome</keyword>
<dbReference type="OrthoDB" id="3623746at2"/>
<dbReference type="EMBL" id="MASU01000002">
    <property type="protein sequence ID" value="PXY38154.1"/>
    <property type="molecule type" value="Genomic_DNA"/>
</dbReference>
<dbReference type="Pfam" id="PF14011">
    <property type="entry name" value="ESX-1_EspG"/>
    <property type="match status" value="1"/>
</dbReference>
<dbReference type="AlphaFoldDB" id="A0A318LTT3"/>
<evidence type="ECO:0000256" key="2">
    <source>
        <dbReference type="ARBA" id="ARBA00006411"/>
    </source>
</evidence>